<evidence type="ECO:0000256" key="1">
    <source>
        <dbReference type="ARBA" id="ARBA00023015"/>
    </source>
</evidence>
<evidence type="ECO:0000256" key="3">
    <source>
        <dbReference type="ARBA" id="ARBA00023163"/>
    </source>
</evidence>
<evidence type="ECO:0000256" key="2">
    <source>
        <dbReference type="ARBA" id="ARBA00023125"/>
    </source>
</evidence>
<feature type="domain" description="HTH gntR-type" evidence="4">
    <location>
        <begin position="20"/>
        <end position="78"/>
    </location>
</feature>
<gene>
    <name evidence="6" type="ORF">FB459_1791</name>
</gene>
<dbReference type="SUPFAM" id="SSF48008">
    <property type="entry name" value="GntR ligand-binding domain-like"/>
    <property type="match status" value="1"/>
</dbReference>
<comment type="caution">
    <text evidence="6">The sequence shown here is derived from an EMBL/GenBank/DDBJ whole genome shotgun (WGS) entry which is preliminary data.</text>
</comment>
<proteinExistence type="predicted"/>
<evidence type="ECO:0000313" key="7">
    <source>
        <dbReference type="Proteomes" id="UP000320806"/>
    </source>
</evidence>
<dbReference type="Pfam" id="PF00392">
    <property type="entry name" value="GntR"/>
    <property type="match status" value="1"/>
</dbReference>
<dbReference type="EMBL" id="VFMO01000001">
    <property type="protein sequence ID" value="TQJ14336.1"/>
    <property type="molecule type" value="Genomic_DNA"/>
</dbReference>
<feature type="domain" description="GntR C-terminal" evidence="5">
    <location>
        <begin position="107"/>
        <end position="231"/>
    </location>
</feature>
<dbReference type="PANTHER" id="PTHR43537:SF44">
    <property type="entry name" value="GNTR FAMILY REGULATORY PROTEIN"/>
    <property type="match status" value="1"/>
</dbReference>
<dbReference type="InterPro" id="IPR000524">
    <property type="entry name" value="Tscrpt_reg_HTH_GntR"/>
</dbReference>
<organism evidence="6 7">
    <name type="scientific">Yimella lutea</name>
    <dbReference type="NCBI Taxonomy" id="587872"/>
    <lineage>
        <taxon>Bacteria</taxon>
        <taxon>Bacillati</taxon>
        <taxon>Actinomycetota</taxon>
        <taxon>Actinomycetes</taxon>
        <taxon>Micrococcales</taxon>
        <taxon>Dermacoccaceae</taxon>
        <taxon>Yimella</taxon>
    </lineage>
</organism>
<dbReference type="Gene3D" id="1.10.10.10">
    <property type="entry name" value="Winged helix-like DNA-binding domain superfamily/Winged helix DNA-binding domain"/>
    <property type="match status" value="1"/>
</dbReference>
<keyword evidence="7" id="KW-1185">Reference proteome</keyword>
<dbReference type="SMART" id="SM00345">
    <property type="entry name" value="HTH_GNTR"/>
    <property type="match status" value="1"/>
</dbReference>
<dbReference type="Pfam" id="PF07729">
    <property type="entry name" value="FCD"/>
    <property type="match status" value="1"/>
</dbReference>
<dbReference type="AlphaFoldDB" id="A0A542EGG5"/>
<dbReference type="SUPFAM" id="SSF46785">
    <property type="entry name" value="Winged helix' DNA-binding domain"/>
    <property type="match status" value="1"/>
</dbReference>
<accession>A0A542EGG5</accession>
<dbReference type="InterPro" id="IPR008920">
    <property type="entry name" value="TF_FadR/GntR_C"/>
</dbReference>
<sequence length="241" mass="26391">MSGIGQAVRTPSAPLLHRAPARELGIEIIEGRIAVDAGMTLDDLQRRFGISRTVAREVVRELETLHLVTSRRRVGIVVQDRAGWNALHPTLIDWRLHSTDRPKQLRDLTELRHVVEPAAAGAAARLATVEARAALPPLAARMRELGEAGRLEEFMTLDIRMHRMILESSGNDLFAAMADLVEVVLIGRTQLSLMPQQPKPEALDAHEDVADAIWRGDTRAAQSAMTAITAEVLAAFTDAAD</sequence>
<keyword evidence="2" id="KW-0238">DNA-binding</keyword>
<protein>
    <submittedName>
        <fullName evidence="6">GntR family transcriptional regulator</fullName>
    </submittedName>
</protein>
<dbReference type="GO" id="GO:0003700">
    <property type="term" value="F:DNA-binding transcription factor activity"/>
    <property type="evidence" value="ECO:0007669"/>
    <property type="project" value="InterPro"/>
</dbReference>
<dbReference type="Gene3D" id="1.20.120.530">
    <property type="entry name" value="GntR ligand-binding domain-like"/>
    <property type="match status" value="1"/>
</dbReference>
<dbReference type="InterPro" id="IPR036388">
    <property type="entry name" value="WH-like_DNA-bd_sf"/>
</dbReference>
<evidence type="ECO:0000259" key="4">
    <source>
        <dbReference type="SMART" id="SM00345"/>
    </source>
</evidence>
<reference evidence="6 7" key="1">
    <citation type="submission" date="2019-06" db="EMBL/GenBank/DDBJ databases">
        <title>Sequencing the genomes of 1000 actinobacteria strains.</title>
        <authorList>
            <person name="Klenk H.-P."/>
        </authorList>
    </citation>
    <scope>NUCLEOTIDE SEQUENCE [LARGE SCALE GENOMIC DNA]</scope>
    <source>
        <strain evidence="6 7">DSM 19828</strain>
    </source>
</reference>
<evidence type="ECO:0000259" key="5">
    <source>
        <dbReference type="SMART" id="SM00895"/>
    </source>
</evidence>
<dbReference type="InterPro" id="IPR011711">
    <property type="entry name" value="GntR_C"/>
</dbReference>
<dbReference type="Proteomes" id="UP000320806">
    <property type="component" value="Unassembled WGS sequence"/>
</dbReference>
<dbReference type="InterPro" id="IPR036390">
    <property type="entry name" value="WH_DNA-bd_sf"/>
</dbReference>
<keyword evidence="3" id="KW-0804">Transcription</keyword>
<dbReference type="PANTHER" id="PTHR43537">
    <property type="entry name" value="TRANSCRIPTIONAL REGULATOR, GNTR FAMILY"/>
    <property type="match status" value="1"/>
</dbReference>
<evidence type="ECO:0000313" key="6">
    <source>
        <dbReference type="EMBL" id="TQJ14336.1"/>
    </source>
</evidence>
<dbReference type="RefSeq" id="WP_141928173.1">
    <property type="nucleotide sequence ID" value="NZ_BAABCI010000014.1"/>
</dbReference>
<name>A0A542EGG5_9MICO</name>
<dbReference type="GO" id="GO:0003677">
    <property type="term" value="F:DNA binding"/>
    <property type="evidence" value="ECO:0007669"/>
    <property type="project" value="UniProtKB-KW"/>
</dbReference>
<dbReference type="OrthoDB" id="3523737at2"/>
<keyword evidence="1" id="KW-0805">Transcription regulation</keyword>
<dbReference type="SMART" id="SM00895">
    <property type="entry name" value="FCD"/>
    <property type="match status" value="1"/>
</dbReference>